<protein>
    <submittedName>
        <fullName evidence="2">Uncharacterized protein</fullName>
    </submittedName>
</protein>
<proteinExistence type="predicted"/>
<name>A0A6A5GYL1_CAERE</name>
<dbReference type="Proteomes" id="UP000483820">
    <property type="component" value="Chromosome IV"/>
</dbReference>
<gene>
    <name evidence="2" type="ORF">GCK72_016112</name>
</gene>
<feature type="region of interest" description="Disordered" evidence="1">
    <location>
        <begin position="151"/>
        <end position="176"/>
    </location>
</feature>
<dbReference type="CTD" id="78776255"/>
<feature type="compositionally biased region" description="Polar residues" evidence="1">
    <location>
        <begin position="155"/>
        <end position="166"/>
    </location>
</feature>
<evidence type="ECO:0000313" key="2">
    <source>
        <dbReference type="EMBL" id="KAF1759645.1"/>
    </source>
</evidence>
<dbReference type="GeneID" id="78776255"/>
<dbReference type="EMBL" id="WUAV01000004">
    <property type="protein sequence ID" value="KAF1759645.1"/>
    <property type="molecule type" value="Genomic_DNA"/>
</dbReference>
<dbReference type="AlphaFoldDB" id="A0A6A5GYL1"/>
<dbReference type="RefSeq" id="XP_053586102.1">
    <property type="nucleotide sequence ID" value="XM_053731330.1"/>
</dbReference>
<organism evidence="2 3">
    <name type="scientific">Caenorhabditis remanei</name>
    <name type="common">Caenorhabditis vulgaris</name>
    <dbReference type="NCBI Taxonomy" id="31234"/>
    <lineage>
        <taxon>Eukaryota</taxon>
        <taxon>Metazoa</taxon>
        <taxon>Ecdysozoa</taxon>
        <taxon>Nematoda</taxon>
        <taxon>Chromadorea</taxon>
        <taxon>Rhabditida</taxon>
        <taxon>Rhabditina</taxon>
        <taxon>Rhabditomorpha</taxon>
        <taxon>Rhabditoidea</taxon>
        <taxon>Rhabditidae</taxon>
        <taxon>Peloderinae</taxon>
        <taxon>Caenorhabditis</taxon>
    </lineage>
</organism>
<dbReference type="KEGG" id="crq:GCK72_016112"/>
<sequence length="281" mass="32802">MSRILDPTSGILDPTSRILVPTSRILKTDPFSWESRTFRDADSPGFQLLDRIFSNFEIPKISRMSIFYLLPSIPQRFECQMHGGTQQKRSRCKRGDNHRYQRPNICIRLIERRLQKQNRNSRILNSRLHSDRRHVFWLPFCEECRETTEHESTPRKCQTTDQSGSGEHSEHVEIRDRAECDDENHDEDDEWTHQKTCSRCPLGFPLFDGNSDEKNGCPKKYNHAGIITNEQIVEMNVIVTDKLRFPSRRSVQKLEAPPPGEHPVTKSPRAIEYNPRGMKMA</sequence>
<comment type="caution">
    <text evidence="2">The sequence shown here is derived from an EMBL/GenBank/DDBJ whole genome shotgun (WGS) entry which is preliminary data.</text>
</comment>
<feature type="region of interest" description="Disordered" evidence="1">
    <location>
        <begin position="250"/>
        <end position="281"/>
    </location>
</feature>
<feature type="compositionally biased region" description="Basic and acidic residues" evidence="1">
    <location>
        <begin position="167"/>
        <end position="176"/>
    </location>
</feature>
<evidence type="ECO:0000256" key="1">
    <source>
        <dbReference type="SAM" id="MobiDB-lite"/>
    </source>
</evidence>
<reference evidence="2 3" key="1">
    <citation type="submission" date="2019-12" db="EMBL/GenBank/DDBJ databases">
        <title>Chromosome-level assembly of the Caenorhabditis remanei genome.</title>
        <authorList>
            <person name="Teterina A.A."/>
            <person name="Willis J.H."/>
            <person name="Phillips P.C."/>
        </authorList>
    </citation>
    <scope>NUCLEOTIDE SEQUENCE [LARGE SCALE GENOMIC DNA]</scope>
    <source>
        <strain evidence="2 3">PX506</strain>
        <tissue evidence="2">Whole organism</tissue>
    </source>
</reference>
<evidence type="ECO:0000313" key="3">
    <source>
        <dbReference type="Proteomes" id="UP000483820"/>
    </source>
</evidence>
<accession>A0A6A5GYL1</accession>